<organism evidence="1">
    <name type="scientific">Rhizopus microsporus var. microsporus</name>
    <dbReference type="NCBI Taxonomy" id="86635"/>
    <lineage>
        <taxon>Eukaryota</taxon>
        <taxon>Fungi</taxon>
        <taxon>Fungi incertae sedis</taxon>
        <taxon>Mucoromycota</taxon>
        <taxon>Mucoromycotina</taxon>
        <taxon>Mucoromycetes</taxon>
        <taxon>Mucorales</taxon>
        <taxon>Mucorineae</taxon>
        <taxon>Rhizopodaceae</taxon>
        <taxon>Rhizopus</taxon>
    </lineage>
</organism>
<proteinExistence type="predicted"/>
<sequence length="56" mass="6846">MVCTPLKQTNITSLRIFTLEYMFLETLYRKLLPYLFTYYFYIQATCDLIQNKLYCV</sequence>
<dbReference type="AlphaFoldDB" id="A0A1X0RAH5"/>
<accession>A0A1X0RAH5</accession>
<evidence type="ECO:0000313" key="1">
    <source>
        <dbReference type="EMBL" id="ORE09060.1"/>
    </source>
</evidence>
<gene>
    <name evidence="1" type="ORF">BCV72DRAFT_73058</name>
</gene>
<name>A0A1X0RAH5_RHIZD</name>
<protein>
    <submittedName>
        <fullName evidence="1">Uncharacterized protein</fullName>
    </submittedName>
</protein>
<reference evidence="1" key="1">
    <citation type="journal article" date="2016" name="Proc. Natl. Acad. Sci. U.S.A.">
        <title>Lipid metabolic changes in an early divergent fungus govern the establishment of a mutualistic symbiosis with endobacteria.</title>
        <authorList>
            <person name="Lastovetsky O.A."/>
            <person name="Gaspar M.L."/>
            <person name="Mondo S.J."/>
            <person name="LaButti K.M."/>
            <person name="Sandor L."/>
            <person name="Grigoriev I.V."/>
            <person name="Henry S.A."/>
            <person name="Pawlowska T.E."/>
        </authorList>
    </citation>
    <scope>NUCLEOTIDE SEQUENCE [LARGE SCALE GENOMIC DNA]</scope>
    <source>
        <strain evidence="1">ATCC 52814</strain>
    </source>
</reference>
<dbReference type="VEuPathDB" id="FungiDB:BCV72DRAFT_73058"/>
<dbReference type="Proteomes" id="UP000242414">
    <property type="component" value="Unassembled WGS sequence"/>
</dbReference>
<dbReference type="EMBL" id="KV921880">
    <property type="protein sequence ID" value="ORE09060.1"/>
    <property type="molecule type" value="Genomic_DNA"/>
</dbReference>